<evidence type="ECO:0008006" key="3">
    <source>
        <dbReference type="Google" id="ProtNLM"/>
    </source>
</evidence>
<gene>
    <name evidence="1" type="ORF">SI65_09156</name>
</gene>
<comment type="caution">
    <text evidence="1">The sequence shown here is derived from an EMBL/GenBank/DDBJ whole genome shotgun (WGS) entry which is preliminary data.</text>
</comment>
<evidence type="ECO:0000313" key="2">
    <source>
        <dbReference type="Proteomes" id="UP000094569"/>
    </source>
</evidence>
<dbReference type="EMBL" id="JXNT01000016">
    <property type="protein sequence ID" value="ODM15553.1"/>
    <property type="molecule type" value="Genomic_DNA"/>
</dbReference>
<reference evidence="1 2" key="1">
    <citation type="journal article" date="2016" name="BMC Genomics">
        <title>Comparative genomic and transcriptomic analyses of the Fuzhuan brick tea-fermentation fungus Aspergillus cristatus.</title>
        <authorList>
            <person name="Ge Y."/>
            <person name="Wang Y."/>
            <person name="Liu Y."/>
            <person name="Tan Y."/>
            <person name="Ren X."/>
            <person name="Zhang X."/>
            <person name="Hyde K.D."/>
            <person name="Liu Y."/>
            <person name="Liu Z."/>
        </authorList>
    </citation>
    <scope>NUCLEOTIDE SEQUENCE [LARGE SCALE GENOMIC DNA]</scope>
    <source>
        <strain evidence="1 2">GZAAS20.1005</strain>
    </source>
</reference>
<sequence>MQVFVQGCRMLCMFNYTFGKVRDLEEHFRPQEAVKELQRHVDTLEELTMLYDDDHVKLPLYDLTAREWYMGTELWQFTKLKKLWSGMHSPQADKERPELVEVLPTSIEHLNNLYAGPLVREAGLAPAEALLEARQLKYTTRLLSLPENHPAKEILPVSFREGDQHTQPGEQTPGNRQWAERNNRGRWCLGQHLARQLANILPVDPSGGFESTTQTTSSQFPGQIEMLPGPEALAAAQSLPPELAIWSDGSRLENGKSGAGIAWREPGGTWKTRGFPLGKGYEVFDTELLGIRNWQLDLAAAIAPKHLASRYFQLKSGHAAIGTYLHRIQVREDATCEGCGISRETIHHLLFECREWRHQRNRLYKDLENDGVMRPTTAEEYPQGRLLGEPKATRALLQFLASTSIALPRAHLQQTAERARRDDEWGLEALEEAVRTGEG</sequence>
<dbReference type="OrthoDB" id="4509585at2759"/>
<evidence type="ECO:0000313" key="1">
    <source>
        <dbReference type="EMBL" id="ODM15553.1"/>
    </source>
</evidence>
<dbReference type="VEuPathDB" id="FungiDB:SI65_09156"/>
<dbReference type="STRING" id="573508.A0A1E3B3N3"/>
<dbReference type="AlphaFoldDB" id="A0A1E3B3N3"/>
<accession>A0A1E3B3N3</accession>
<keyword evidence="2" id="KW-1185">Reference proteome</keyword>
<dbReference type="Proteomes" id="UP000094569">
    <property type="component" value="Unassembled WGS sequence"/>
</dbReference>
<proteinExistence type="predicted"/>
<name>A0A1E3B3N3_ASPCR</name>
<protein>
    <recommendedName>
        <fullName evidence="3">Reverse transcriptase zinc-binding domain-containing protein</fullName>
    </recommendedName>
</protein>
<organism evidence="1 2">
    <name type="scientific">Aspergillus cristatus</name>
    <name type="common">Chinese Fuzhuan brick tea-fermentation fungus</name>
    <name type="synonym">Eurotium cristatum</name>
    <dbReference type="NCBI Taxonomy" id="573508"/>
    <lineage>
        <taxon>Eukaryota</taxon>
        <taxon>Fungi</taxon>
        <taxon>Dikarya</taxon>
        <taxon>Ascomycota</taxon>
        <taxon>Pezizomycotina</taxon>
        <taxon>Eurotiomycetes</taxon>
        <taxon>Eurotiomycetidae</taxon>
        <taxon>Eurotiales</taxon>
        <taxon>Aspergillaceae</taxon>
        <taxon>Aspergillus</taxon>
        <taxon>Aspergillus subgen. Aspergillus</taxon>
    </lineage>
</organism>